<evidence type="ECO:0000313" key="3">
    <source>
        <dbReference type="Proteomes" id="UP001482231"/>
    </source>
</evidence>
<proteinExistence type="predicted"/>
<comment type="caution">
    <text evidence="2">The sequence shown here is derived from an EMBL/GenBank/DDBJ whole genome shotgun (WGS) entry which is preliminary data.</text>
</comment>
<keyword evidence="3" id="KW-1185">Reference proteome</keyword>
<reference evidence="2 3" key="1">
    <citation type="submission" date="2024-02" db="EMBL/GenBank/DDBJ databases">
        <title>New thermophilic sulfur-oxidizing bacteria from a hot springs of the Uzon caldera (Kamchatka, Russia).</title>
        <authorList>
            <person name="Dukat A.M."/>
            <person name="Elcheninov A.G."/>
            <person name="Frolov E.N."/>
        </authorList>
    </citation>
    <scope>NUCLEOTIDE SEQUENCE [LARGE SCALE GENOMIC DNA]</scope>
    <source>
        <strain evidence="2 3">AK1</strain>
    </source>
</reference>
<organism evidence="2 3">
    <name type="scientific">Thiobacter aerophilum</name>
    <dbReference type="NCBI Taxonomy" id="3121275"/>
    <lineage>
        <taxon>Bacteria</taxon>
        <taxon>Pseudomonadati</taxon>
        <taxon>Pseudomonadota</taxon>
        <taxon>Betaproteobacteria</taxon>
        <taxon>Burkholderiales</taxon>
        <taxon>Thiobacteraceae</taxon>
        <taxon>Thiobacter</taxon>
    </lineage>
</organism>
<sequence length="124" mass="13251">MDKSKLIETILVEVKDPQLRERLLAEVAQEGGKKDGNDSLLLNELSKLGIDPEQAKNYAGFHLKVGIFIGYLVGGLFFIGGGLIALVNLLSGSIAGALFPGFFAAMGAYGLASTRKLSRLKKKV</sequence>
<dbReference type="EMBL" id="JBAJEX010000001">
    <property type="protein sequence ID" value="MEO1766025.1"/>
    <property type="molecule type" value="Genomic_DNA"/>
</dbReference>
<evidence type="ECO:0000313" key="2">
    <source>
        <dbReference type="EMBL" id="MEO1766025.1"/>
    </source>
</evidence>
<accession>A0ABV0EDD5</accession>
<gene>
    <name evidence="2" type="ORF">V6E02_02200</name>
</gene>
<dbReference type="RefSeq" id="WP_347306691.1">
    <property type="nucleotide sequence ID" value="NZ_JBAJEX010000001.1"/>
</dbReference>
<feature type="transmembrane region" description="Helical" evidence="1">
    <location>
        <begin position="93"/>
        <end position="112"/>
    </location>
</feature>
<keyword evidence="1" id="KW-1133">Transmembrane helix</keyword>
<keyword evidence="1" id="KW-0812">Transmembrane</keyword>
<keyword evidence="1" id="KW-0472">Membrane</keyword>
<name>A0ABV0EDD5_9BURK</name>
<evidence type="ECO:0000256" key="1">
    <source>
        <dbReference type="SAM" id="Phobius"/>
    </source>
</evidence>
<dbReference type="Proteomes" id="UP001482231">
    <property type="component" value="Unassembled WGS sequence"/>
</dbReference>
<protein>
    <submittedName>
        <fullName evidence="2">Uncharacterized protein</fullName>
    </submittedName>
</protein>
<feature type="transmembrane region" description="Helical" evidence="1">
    <location>
        <begin position="65"/>
        <end position="87"/>
    </location>
</feature>